<dbReference type="GO" id="GO:0016459">
    <property type="term" value="C:myosin complex"/>
    <property type="evidence" value="ECO:0007669"/>
    <property type="project" value="UniProtKB-KW"/>
</dbReference>
<dbReference type="PROSITE" id="PS51456">
    <property type="entry name" value="MYOSIN_MOTOR"/>
    <property type="match status" value="1"/>
</dbReference>
<gene>
    <name evidence="12" type="ORF">L1049_019269</name>
</gene>
<reference evidence="12 13" key="1">
    <citation type="journal article" date="2024" name="Plant J.">
        <title>Genome sequences and population genomics reveal climatic adaptation and genomic divergence between two closely related sweetgum species.</title>
        <authorList>
            <person name="Xu W.Q."/>
            <person name="Ren C.Q."/>
            <person name="Zhang X.Y."/>
            <person name="Comes H.P."/>
            <person name="Liu X.H."/>
            <person name="Li Y.G."/>
            <person name="Kettle C.J."/>
            <person name="Jalonen R."/>
            <person name="Gaisberger H."/>
            <person name="Ma Y.Z."/>
            <person name="Qiu Y.X."/>
        </authorList>
    </citation>
    <scope>NUCLEOTIDE SEQUENCE [LARGE SCALE GENOMIC DNA]</scope>
    <source>
        <strain evidence="12">Hangzhou</strain>
    </source>
</reference>
<dbReference type="GO" id="GO:0000146">
    <property type="term" value="F:microfilament motor activity"/>
    <property type="evidence" value="ECO:0007669"/>
    <property type="project" value="TreeGrafter"/>
</dbReference>
<dbReference type="PANTHER" id="PTHR13140">
    <property type="entry name" value="MYOSIN"/>
    <property type="match status" value="1"/>
</dbReference>
<evidence type="ECO:0000256" key="8">
    <source>
        <dbReference type="PROSITE-ProRule" id="PRU00782"/>
    </source>
</evidence>
<dbReference type="Gene3D" id="1.20.5.4820">
    <property type="match status" value="1"/>
</dbReference>
<dbReference type="AlphaFoldDB" id="A0AAP0X2Y3"/>
<evidence type="ECO:0000256" key="7">
    <source>
        <dbReference type="ARBA" id="ARBA00023203"/>
    </source>
</evidence>
<evidence type="ECO:0000256" key="5">
    <source>
        <dbReference type="ARBA" id="ARBA00023123"/>
    </source>
</evidence>
<dbReference type="Pfam" id="PF00063">
    <property type="entry name" value="Myosin_head"/>
    <property type="match status" value="1"/>
</dbReference>
<evidence type="ECO:0000259" key="10">
    <source>
        <dbReference type="PROSITE" id="PS51456"/>
    </source>
</evidence>
<evidence type="ECO:0000256" key="3">
    <source>
        <dbReference type="ARBA" id="ARBA00022840"/>
    </source>
</evidence>
<evidence type="ECO:0000313" key="12">
    <source>
        <dbReference type="EMBL" id="KAK9291324.1"/>
    </source>
</evidence>
<keyword evidence="4" id="KW-0112">Calmodulin-binding</keyword>
<dbReference type="GO" id="GO:0005516">
    <property type="term" value="F:calmodulin binding"/>
    <property type="evidence" value="ECO:0007669"/>
    <property type="project" value="UniProtKB-KW"/>
</dbReference>
<keyword evidence="7 8" id="KW-0009">Actin-binding</keyword>
<dbReference type="CDD" id="cd01384">
    <property type="entry name" value="MYSc_Myo11"/>
    <property type="match status" value="1"/>
</dbReference>
<dbReference type="GO" id="GO:0030048">
    <property type="term" value="P:actin filament-based movement"/>
    <property type="evidence" value="ECO:0007669"/>
    <property type="project" value="UniProtKB-ARBA"/>
</dbReference>
<proteinExistence type="inferred from homology"/>
<evidence type="ECO:0000256" key="6">
    <source>
        <dbReference type="ARBA" id="ARBA00023175"/>
    </source>
</evidence>
<dbReference type="InterPro" id="IPR036018">
    <property type="entry name" value="MYSc_Myo11"/>
</dbReference>
<keyword evidence="13" id="KW-1185">Reference proteome</keyword>
<dbReference type="GO" id="GO:0007015">
    <property type="term" value="P:actin filament organization"/>
    <property type="evidence" value="ECO:0007669"/>
    <property type="project" value="TreeGrafter"/>
</dbReference>
<dbReference type="Pfam" id="PF02736">
    <property type="entry name" value="Myosin_N"/>
    <property type="match status" value="1"/>
</dbReference>
<dbReference type="InterPro" id="IPR036961">
    <property type="entry name" value="Kinesin_motor_dom_sf"/>
</dbReference>
<keyword evidence="6 8" id="KW-0505">Motor protein</keyword>
<keyword evidence="2 8" id="KW-0547">Nucleotide-binding</keyword>
<dbReference type="EMBL" id="JBBPBK010000001">
    <property type="protein sequence ID" value="KAK9291324.1"/>
    <property type="molecule type" value="Genomic_DNA"/>
</dbReference>
<evidence type="ECO:0000313" key="13">
    <source>
        <dbReference type="Proteomes" id="UP001415857"/>
    </source>
</evidence>
<feature type="chain" id="PRO_5042850152" evidence="9">
    <location>
        <begin position="17"/>
        <end position="841"/>
    </location>
</feature>
<dbReference type="Gene3D" id="1.20.120.720">
    <property type="entry name" value="Myosin VI head, motor domain, U50 subdomain"/>
    <property type="match status" value="1"/>
</dbReference>
<dbReference type="InterPro" id="IPR001609">
    <property type="entry name" value="Myosin_head_motor_dom-like"/>
</dbReference>
<dbReference type="SMART" id="SM00242">
    <property type="entry name" value="MYSc"/>
    <property type="match status" value="1"/>
</dbReference>
<sequence length="841" mass="95162">MKFAVTTLLIFLAAEFNPVPEFNPVLGSLVWVEDPKAAWIDGEVVEVKGEEIKVRFTSKKTVVVKASTVCQKATEAPPYGVDDMRNLAYLHEPGVLQNLKSRYGINVIYTYTGNMLIAVNPCRKLPYLYDKNMMEQYKRADFGELSPHPFAIADAAYRGMINGGKNQSVLVSGESGAGKTETAKQIMRYLAYMGEGRVIEQQVLESNPVLEAFGNAKTIANNNSSRFGKFVEIQFDQRGRISGAAIRTYLLETSRLSHVSDHERNFHCFYMLCAAPPEDVKRYKLGKGNPRTFRYLNQSKCYELEGVDDSKEYIATRTAMGIVGISPDEQDAIFRVVAAILHLGNIEFANGKEMDSSQPKDEKSWFHLRTAAELFMCDEKKLEDCLCKRESVTCGDPDSAAVSRDILAKTIYSKLFDWIVHKINSSIGQDPDSKSFIGVLDINGFESFTTNSFEQFCINLTNEKIQQHFNKHVFKIEQEEYTTEEIDCSCIDYVDNQDVLDLIEKKPGGIIALLDEACMFPRSTHKTFTDKLYLTFKNHKRFIKPKLSRAKFTICHYAGDVTYQTEMFLNKNKDYIVAEHRALLNASKCSLASNLFPPLSEEPSKASKFSSIGSQFKQQLEALLDTLSATETHFIGCIKPNKLLKPENFESKSVLQQLRCGLVMEAIRISCAGYPTRKQFYEFVDQFGILAPEVLDKSYDEGTACKRLLEKVRCKGYQIGKTKVFLRAGQMAELNARRSEVLGRSASIIQQKFRSNLSRKEEAKAEENTKLQFSLQEILLLLKETQAMFMKECEAAERAAKQIRVVKEVQSQSFGRCLSVYTHCISVLEVLWWFAFGLVGL</sequence>
<name>A0AAP0X2Y3_LIQFO</name>
<comment type="caution">
    <text evidence="12">The sequence shown here is derived from an EMBL/GenBank/DDBJ whole genome shotgun (WGS) entry which is preliminary data.</text>
</comment>
<dbReference type="PANTHER" id="PTHR13140:SF836">
    <property type="entry name" value="MYOSIN-6"/>
    <property type="match status" value="1"/>
</dbReference>
<protein>
    <submittedName>
        <fullName evidence="12">Uncharacterized protein</fullName>
    </submittedName>
</protein>
<organism evidence="12 13">
    <name type="scientific">Liquidambar formosana</name>
    <name type="common">Formosan gum</name>
    <dbReference type="NCBI Taxonomy" id="63359"/>
    <lineage>
        <taxon>Eukaryota</taxon>
        <taxon>Viridiplantae</taxon>
        <taxon>Streptophyta</taxon>
        <taxon>Embryophyta</taxon>
        <taxon>Tracheophyta</taxon>
        <taxon>Spermatophyta</taxon>
        <taxon>Magnoliopsida</taxon>
        <taxon>eudicotyledons</taxon>
        <taxon>Gunneridae</taxon>
        <taxon>Pentapetalae</taxon>
        <taxon>Saxifragales</taxon>
        <taxon>Altingiaceae</taxon>
        <taxon>Liquidambar</taxon>
    </lineage>
</organism>
<dbReference type="Gene3D" id="1.10.10.820">
    <property type="match status" value="1"/>
</dbReference>
<keyword evidence="5 8" id="KW-0518">Myosin</keyword>
<comment type="similarity">
    <text evidence="8">Belongs to the TRAFAC class myosin-kinesin ATPase superfamily. Myosin family.</text>
</comment>
<feature type="region of interest" description="Actin-binding" evidence="8">
    <location>
        <begin position="620"/>
        <end position="642"/>
    </location>
</feature>
<keyword evidence="3 8" id="KW-0067">ATP-binding</keyword>
<feature type="domain" description="Myosin N-terminal SH3-like" evidence="11">
    <location>
        <begin position="25"/>
        <end position="74"/>
    </location>
</feature>
<accession>A0AAP0X2Y3</accession>
<evidence type="ECO:0000256" key="9">
    <source>
        <dbReference type="SAM" id="SignalP"/>
    </source>
</evidence>
<dbReference type="FunFam" id="1.10.10.820:FF:000001">
    <property type="entry name" value="Myosin heavy chain"/>
    <property type="match status" value="1"/>
</dbReference>
<dbReference type="Proteomes" id="UP001415857">
    <property type="component" value="Unassembled WGS sequence"/>
</dbReference>
<dbReference type="GO" id="GO:0005737">
    <property type="term" value="C:cytoplasm"/>
    <property type="evidence" value="ECO:0007669"/>
    <property type="project" value="TreeGrafter"/>
</dbReference>
<dbReference type="SUPFAM" id="SSF52540">
    <property type="entry name" value="P-loop containing nucleoside triphosphate hydrolases"/>
    <property type="match status" value="1"/>
</dbReference>
<dbReference type="InterPro" id="IPR027417">
    <property type="entry name" value="P-loop_NTPase"/>
</dbReference>
<dbReference type="GO" id="GO:0005524">
    <property type="term" value="F:ATP binding"/>
    <property type="evidence" value="ECO:0007669"/>
    <property type="project" value="UniProtKB-UniRule"/>
</dbReference>
<dbReference type="InterPro" id="IPR004009">
    <property type="entry name" value="SH3_Myosin"/>
</dbReference>
<evidence type="ECO:0000256" key="2">
    <source>
        <dbReference type="ARBA" id="ARBA00022741"/>
    </source>
</evidence>
<keyword evidence="1" id="KW-0677">Repeat</keyword>
<keyword evidence="9" id="KW-0732">Signal</keyword>
<feature type="signal peptide" evidence="9">
    <location>
        <begin position="1"/>
        <end position="16"/>
    </location>
</feature>
<evidence type="ECO:0000256" key="4">
    <source>
        <dbReference type="ARBA" id="ARBA00022860"/>
    </source>
</evidence>
<dbReference type="GO" id="GO:0016020">
    <property type="term" value="C:membrane"/>
    <property type="evidence" value="ECO:0007669"/>
    <property type="project" value="TreeGrafter"/>
</dbReference>
<evidence type="ECO:0000259" key="11">
    <source>
        <dbReference type="PROSITE" id="PS51844"/>
    </source>
</evidence>
<feature type="domain" description="Myosin motor" evidence="10">
    <location>
        <begin position="79"/>
        <end position="739"/>
    </location>
</feature>
<evidence type="ECO:0000256" key="1">
    <source>
        <dbReference type="ARBA" id="ARBA00022737"/>
    </source>
</evidence>
<dbReference type="PRINTS" id="PR00193">
    <property type="entry name" value="MYOSINHEAVY"/>
</dbReference>
<dbReference type="Gene3D" id="3.40.850.10">
    <property type="entry name" value="Kinesin motor domain"/>
    <property type="match status" value="1"/>
</dbReference>
<feature type="binding site" evidence="8">
    <location>
        <begin position="173"/>
        <end position="180"/>
    </location>
    <ligand>
        <name>ATP</name>
        <dbReference type="ChEBI" id="CHEBI:30616"/>
    </ligand>
</feature>
<dbReference type="PROSITE" id="PS51844">
    <property type="entry name" value="SH3_LIKE"/>
    <property type="match status" value="1"/>
</dbReference>
<dbReference type="GO" id="GO:0051015">
    <property type="term" value="F:actin filament binding"/>
    <property type="evidence" value="ECO:0007669"/>
    <property type="project" value="TreeGrafter"/>
</dbReference>
<dbReference type="Gene3D" id="1.20.58.530">
    <property type="match status" value="1"/>
</dbReference>